<gene>
    <name evidence="6" type="ORF">Rain11_2128</name>
</gene>
<evidence type="ECO:0000256" key="1">
    <source>
        <dbReference type="ARBA" id="ARBA00004141"/>
    </source>
</evidence>
<keyword evidence="4 5" id="KW-0472">Membrane</keyword>
<evidence type="ECO:0000256" key="2">
    <source>
        <dbReference type="ARBA" id="ARBA00022692"/>
    </source>
</evidence>
<organism evidence="6 7">
    <name type="scientific">Raineya orbicola</name>
    <dbReference type="NCBI Taxonomy" id="2016530"/>
    <lineage>
        <taxon>Bacteria</taxon>
        <taxon>Pseudomonadati</taxon>
        <taxon>Bacteroidota</taxon>
        <taxon>Cytophagia</taxon>
        <taxon>Cytophagales</taxon>
        <taxon>Raineyaceae</taxon>
        <taxon>Raineya</taxon>
    </lineage>
</organism>
<feature type="transmembrane region" description="Helical" evidence="5">
    <location>
        <begin position="7"/>
        <end position="33"/>
    </location>
</feature>
<feature type="transmembrane region" description="Helical" evidence="5">
    <location>
        <begin position="250"/>
        <end position="268"/>
    </location>
</feature>
<dbReference type="InterPro" id="IPR051598">
    <property type="entry name" value="TSUP/Inactive_protease-like"/>
</dbReference>
<dbReference type="Proteomes" id="UP000233387">
    <property type="component" value="Unassembled WGS sequence"/>
</dbReference>
<evidence type="ECO:0000256" key="5">
    <source>
        <dbReference type="RuleBase" id="RU363041"/>
    </source>
</evidence>
<reference evidence="6 7" key="1">
    <citation type="submission" date="2017-06" db="EMBL/GenBank/DDBJ databases">
        <title>Raineya orbicola gen. nov., sp. nov. a slightly thermophilic bacterium of the phylum Bacteroidetes and the description of Raineyaceae fam. nov.</title>
        <authorList>
            <person name="Albuquerque L."/>
            <person name="Polonia A.R.M."/>
            <person name="Barroso C."/>
            <person name="Froufe H.J.C."/>
            <person name="Lage O."/>
            <person name="Lobo-Da-Cunha A."/>
            <person name="Egas C."/>
            <person name="Da Costa M.S."/>
        </authorList>
    </citation>
    <scope>NUCLEOTIDE SEQUENCE [LARGE SCALE GENOMIC DNA]</scope>
    <source>
        <strain evidence="6 7">SPSPC-11</strain>
    </source>
</reference>
<evidence type="ECO:0000313" key="6">
    <source>
        <dbReference type="EMBL" id="PKQ67201.1"/>
    </source>
</evidence>
<dbReference type="PANTHER" id="PTHR43701">
    <property type="entry name" value="MEMBRANE TRANSPORTER PROTEIN MJ0441-RELATED"/>
    <property type="match status" value="1"/>
</dbReference>
<dbReference type="Pfam" id="PF01925">
    <property type="entry name" value="TauE"/>
    <property type="match status" value="1"/>
</dbReference>
<feature type="transmembrane region" description="Helical" evidence="5">
    <location>
        <begin position="149"/>
        <end position="182"/>
    </location>
</feature>
<dbReference type="AlphaFoldDB" id="A0A2N3IA54"/>
<keyword evidence="2 5" id="KW-0812">Transmembrane</keyword>
<comment type="similarity">
    <text evidence="5">Belongs to the 4-toluene sulfonate uptake permease (TSUP) (TC 2.A.102) family.</text>
</comment>
<keyword evidence="7" id="KW-1185">Reference proteome</keyword>
<dbReference type="GO" id="GO:0005886">
    <property type="term" value="C:plasma membrane"/>
    <property type="evidence" value="ECO:0007669"/>
    <property type="project" value="UniProtKB-SubCell"/>
</dbReference>
<dbReference type="EMBL" id="NKXO01000037">
    <property type="protein sequence ID" value="PKQ67201.1"/>
    <property type="molecule type" value="Genomic_DNA"/>
</dbReference>
<protein>
    <recommendedName>
        <fullName evidence="5">Probable membrane transporter protein</fullName>
    </recommendedName>
</protein>
<evidence type="ECO:0000256" key="3">
    <source>
        <dbReference type="ARBA" id="ARBA00022989"/>
    </source>
</evidence>
<feature type="transmembrane region" description="Helical" evidence="5">
    <location>
        <begin position="218"/>
        <end position="238"/>
    </location>
</feature>
<proteinExistence type="inferred from homology"/>
<dbReference type="PANTHER" id="PTHR43701:SF2">
    <property type="entry name" value="MEMBRANE TRANSPORTER PROTEIN YJNA-RELATED"/>
    <property type="match status" value="1"/>
</dbReference>
<comment type="caution">
    <text evidence="6">The sequence shown here is derived from an EMBL/GenBank/DDBJ whole genome shotgun (WGS) entry which is preliminary data.</text>
</comment>
<feature type="transmembrane region" description="Helical" evidence="5">
    <location>
        <begin position="45"/>
        <end position="63"/>
    </location>
</feature>
<evidence type="ECO:0000256" key="4">
    <source>
        <dbReference type="ARBA" id="ARBA00023136"/>
    </source>
</evidence>
<name>A0A2N3IA54_9BACT</name>
<dbReference type="InterPro" id="IPR002781">
    <property type="entry name" value="TM_pro_TauE-like"/>
</dbReference>
<sequence>MQEIIGYILASLIGISLGLIGGGGSILTVPVLVYVMGVNPTLSTAYSLFIVGITALVGSFAYFQKKLISLKTAIVFSVPSFISVFAVRKYIVPAIPKEILHIGSFTLTKDIFLMVIFALLMIFASVSMIRDKKKSSENSDENQEPKFNFPLIFVEGLVVGAITGLVGAGGGFMIIPALVVFAKLPMKMAVGTSLLIIAAKSLIGFVGDVMNPELTIDWTLLIIFSLIATIGIFVGSYLSNFITGAKLKKAFGWFVAVMGVYILLKELLK</sequence>
<dbReference type="RefSeq" id="WP_101359394.1">
    <property type="nucleotide sequence ID" value="NZ_NKXO01000037.1"/>
</dbReference>
<comment type="subcellular location">
    <subcellularLocation>
        <location evidence="5">Cell membrane</location>
        <topology evidence="5">Multi-pass membrane protein</topology>
    </subcellularLocation>
    <subcellularLocation>
        <location evidence="1">Membrane</location>
        <topology evidence="1">Multi-pass membrane protein</topology>
    </subcellularLocation>
</comment>
<feature type="transmembrane region" description="Helical" evidence="5">
    <location>
        <begin position="188"/>
        <end position="206"/>
    </location>
</feature>
<keyword evidence="5" id="KW-1003">Cell membrane</keyword>
<evidence type="ECO:0000313" key="7">
    <source>
        <dbReference type="Proteomes" id="UP000233387"/>
    </source>
</evidence>
<dbReference type="OrthoDB" id="8559161at2"/>
<accession>A0A2N3IA54</accession>
<feature type="transmembrane region" description="Helical" evidence="5">
    <location>
        <begin position="111"/>
        <end position="129"/>
    </location>
</feature>
<keyword evidence="3 5" id="KW-1133">Transmembrane helix</keyword>